<dbReference type="GO" id="GO:0005634">
    <property type="term" value="C:nucleus"/>
    <property type="evidence" value="ECO:0007669"/>
    <property type="project" value="TreeGrafter"/>
</dbReference>
<dbReference type="InterPro" id="IPR044432">
    <property type="entry name" value="Set10/Efm1_SET"/>
</dbReference>
<dbReference type="HOGENOM" id="CLU_030667_1_0_1"/>
<reference evidence="1 2" key="1">
    <citation type="journal article" date="2012" name="PLoS Pathog.">
        <title>Diverse lifestyles and strategies of plant pathogenesis encoded in the genomes of eighteen Dothideomycetes fungi.</title>
        <authorList>
            <person name="Ohm R.A."/>
            <person name="Feau N."/>
            <person name="Henrissat B."/>
            <person name="Schoch C.L."/>
            <person name="Horwitz B.A."/>
            <person name="Barry K.W."/>
            <person name="Condon B.J."/>
            <person name="Copeland A.C."/>
            <person name="Dhillon B."/>
            <person name="Glaser F."/>
            <person name="Hesse C.N."/>
            <person name="Kosti I."/>
            <person name="LaButti K."/>
            <person name="Lindquist E.A."/>
            <person name="Lucas S."/>
            <person name="Salamov A.A."/>
            <person name="Bradshaw R.E."/>
            <person name="Ciuffetti L."/>
            <person name="Hamelin R.C."/>
            <person name="Kema G.H.J."/>
            <person name="Lawrence C."/>
            <person name="Scott J.A."/>
            <person name="Spatafora J.W."/>
            <person name="Turgeon B.G."/>
            <person name="de Wit P.J.G.M."/>
            <person name="Zhong S."/>
            <person name="Goodwin S.B."/>
            <person name="Grigoriev I.V."/>
        </authorList>
    </citation>
    <scope>NUCLEOTIDE SEQUENCE [LARGE SCALE GENOMIC DNA]</scope>
    <source>
        <strain evidence="1 2">UAMH 10762</strain>
    </source>
</reference>
<evidence type="ECO:0008006" key="3">
    <source>
        <dbReference type="Google" id="ProtNLM"/>
    </source>
</evidence>
<dbReference type="Proteomes" id="UP000011761">
    <property type="component" value="Unassembled WGS sequence"/>
</dbReference>
<dbReference type="GO" id="GO:0016279">
    <property type="term" value="F:protein-lysine N-methyltransferase activity"/>
    <property type="evidence" value="ECO:0007669"/>
    <property type="project" value="InterPro"/>
</dbReference>
<proteinExistence type="predicted"/>
<dbReference type="SUPFAM" id="SSF82199">
    <property type="entry name" value="SET domain"/>
    <property type="match status" value="1"/>
</dbReference>
<dbReference type="PANTHER" id="PTHR13271">
    <property type="entry name" value="UNCHARACTERIZED PUTATIVE METHYLTRANSFERASE"/>
    <property type="match status" value="1"/>
</dbReference>
<dbReference type="InterPro" id="IPR046341">
    <property type="entry name" value="SET_dom_sf"/>
</dbReference>
<dbReference type="AlphaFoldDB" id="M2NGA6"/>
<gene>
    <name evidence="1" type="ORF">BAUCODRAFT_146595</name>
</gene>
<dbReference type="OrthoDB" id="42889at2759"/>
<dbReference type="Gene3D" id="3.90.1410.10">
    <property type="entry name" value="set domain protein methyltransferase, domain 1"/>
    <property type="match status" value="1"/>
</dbReference>
<dbReference type="STRING" id="717646.M2NGA6"/>
<dbReference type="GeneID" id="19108700"/>
<accession>M2NGA6</accession>
<dbReference type="RefSeq" id="XP_007674844.1">
    <property type="nucleotide sequence ID" value="XM_007676654.1"/>
</dbReference>
<name>M2NGA6_BAUPA</name>
<dbReference type="KEGG" id="bcom:BAUCODRAFT_146595"/>
<dbReference type="OMA" id="IMWAMKV"/>
<dbReference type="EMBL" id="KB445553">
    <property type="protein sequence ID" value="EMC98000.1"/>
    <property type="molecule type" value="Genomic_DNA"/>
</dbReference>
<evidence type="ECO:0000313" key="2">
    <source>
        <dbReference type="Proteomes" id="UP000011761"/>
    </source>
</evidence>
<evidence type="ECO:0000313" key="1">
    <source>
        <dbReference type="EMBL" id="EMC98000.1"/>
    </source>
</evidence>
<sequence length="633" mass="71487">MSAIARGTALEQWFKANGGHLHPSIRLDYNEQSGFLWRAREPIPPQEIASSVPYSLSLSYINALVDDAYPVFKQRRTDFTIEAIGFFYLMTQYLNKEQSFWKPYLDVLPSPSEFSTPLWFDAPADLAWLDGTDVLHTMLARREVYAQYYQSGLKVLSESGIDVTLYTWDLFRWAITTFTSRSFTSRVLLPQNRKYWPVHRTSTNGRRQTVLLDMSHSPAEDLDFSVLFPGLDSGNHDPNAQVDWSFDANQFSIALVQPIEAGAEVCNNYGPKANDELLMGYGFCIPNNPRDEVLLTLKAPPEALQVELKRIHPGYFTSSGQWSGEKATFRLQSPRAYSQESVGHVIQQLPRGLLELLYCILRHERGLPIIGSEESIKEFTDAPDGERYFPHIARMIVQSLVPKLQRLDAVALPEKPANNRQRQASIYRESQREILQTVIEALRISTRSLLKTPEEPGSRLVTFEGLIELWSARNGSEVVTPFIAGVQAITGTADAETLREAGWEDDLFVLLMCYIYRAATAYISSTGSGESDYGWFFDALPEYIDARASPKPSGTDEQERLERAEALMPLIAQAANGNYAADSFWESSDWKAEWVAEVGGKMLQYESMTMMVPRQDGGVEEARTVVYLHSNES</sequence>
<keyword evidence="2" id="KW-1185">Reference proteome</keyword>
<dbReference type="CDD" id="cd19180">
    <property type="entry name" value="SET_SpSET10-like"/>
    <property type="match status" value="1"/>
</dbReference>
<dbReference type="eggNOG" id="KOG1337">
    <property type="taxonomic scope" value="Eukaryota"/>
</dbReference>
<protein>
    <recommendedName>
        <fullName evidence="3">SET domain-containing protein</fullName>
    </recommendedName>
</protein>
<organism evidence="1 2">
    <name type="scientific">Baudoinia panamericana (strain UAMH 10762)</name>
    <name type="common">Angels' share fungus</name>
    <name type="synonym">Baudoinia compniacensis (strain UAMH 10762)</name>
    <dbReference type="NCBI Taxonomy" id="717646"/>
    <lineage>
        <taxon>Eukaryota</taxon>
        <taxon>Fungi</taxon>
        <taxon>Dikarya</taxon>
        <taxon>Ascomycota</taxon>
        <taxon>Pezizomycotina</taxon>
        <taxon>Dothideomycetes</taxon>
        <taxon>Dothideomycetidae</taxon>
        <taxon>Mycosphaerellales</taxon>
        <taxon>Teratosphaeriaceae</taxon>
        <taxon>Baudoinia</taxon>
    </lineage>
</organism>
<dbReference type="InterPro" id="IPR050600">
    <property type="entry name" value="SETD3_SETD6_MTase"/>
</dbReference>
<dbReference type="PANTHER" id="PTHR13271:SF146">
    <property type="entry name" value="SET DOMAIN-CONTAINING PROTEIN"/>
    <property type="match status" value="1"/>
</dbReference>